<evidence type="ECO:0000256" key="7">
    <source>
        <dbReference type="SAM" id="Phobius"/>
    </source>
</evidence>
<evidence type="ECO:0000313" key="8">
    <source>
        <dbReference type="EMBL" id="AVH60832.1"/>
    </source>
</evidence>
<dbReference type="PROSITE" id="PS00221">
    <property type="entry name" value="MIP"/>
    <property type="match status" value="1"/>
</dbReference>
<dbReference type="InterPro" id="IPR000425">
    <property type="entry name" value="MIP"/>
</dbReference>
<organism evidence="8 9">
    <name type="scientific">Streptomyces dengpaensis</name>
    <dbReference type="NCBI Taxonomy" id="2049881"/>
    <lineage>
        <taxon>Bacteria</taxon>
        <taxon>Bacillati</taxon>
        <taxon>Actinomycetota</taxon>
        <taxon>Actinomycetes</taxon>
        <taxon>Kitasatosporales</taxon>
        <taxon>Streptomycetaceae</taxon>
        <taxon>Streptomyces</taxon>
    </lineage>
</organism>
<comment type="subcellular location">
    <subcellularLocation>
        <location evidence="1">Membrane</location>
        <topology evidence="1">Multi-pass membrane protein</topology>
    </subcellularLocation>
</comment>
<feature type="transmembrane region" description="Helical" evidence="7">
    <location>
        <begin position="18"/>
        <end position="36"/>
    </location>
</feature>
<keyword evidence="3 6" id="KW-0812">Transmembrane</keyword>
<dbReference type="Gene3D" id="1.20.1080.10">
    <property type="entry name" value="Glycerol uptake facilitator protein"/>
    <property type="match status" value="1"/>
</dbReference>
<keyword evidence="9" id="KW-1185">Reference proteome</keyword>
<dbReference type="PANTHER" id="PTHR45724">
    <property type="entry name" value="AQUAPORIN NIP2-1"/>
    <property type="match status" value="1"/>
</dbReference>
<dbReference type="PRINTS" id="PR00783">
    <property type="entry name" value="MINTRINSICP"/>
</dbReference>
<dbReference type="RefSeq" id="WP_099506476.1">
    <property type="nucleotide sequence ID" value="NZ_CP026652.1"/>
</dbReference>
<evidence type="ECO:0000256" key="3">
    <source>
        <dbReference type="ARBA" id="ARBA00022692"/>
    </source>
</evidence>
<feature type="transmembrane region" description="Helical" evidence="7">
    <location>
        <begin position="145"/>
        <end position="165"/>
    </location>
</feature>
<keyword evidence="2 6" id="KW-0813">Transport</keyword>
<evidence type="ECO:0000256" key="2">
    <source>
        <dbReference type="ARBA" id="ARBA00022448"/>
    </source>
</evidence>
<gene>
    <name evidence="8" type="ORF">C4B68_39530</name>
</gene>
<dbReference type="EMBL" id="CP026652">
    <property type="protein sequence ID" value="AVH60832.1"/>
    <property type="molecule type" value="Genomic_DNA"/>
</dbReference>
<comment type="similarity">
    <text evidence="6">Belongs to the MIP/aquaporin (TC 1.A.8) family.</text>
</comment>
<evidence type="ECO:0000256" key="1">
    <source>
        <dbReference type="ARBA" id="ARBA00004141"/>
    </source>
</evidence>
<evidence type="ECO:0000313" key="9">
    <source>
        <dbReference type="Proteomes" id="UP000238413"/>
    </source>
</evidence>
<evidence type="ECO:0000256" key="5">
    <source>
        <dbReference type="ARBA" id="ARBA00023136"/>
    </source>
</evidence>
<dbReference type="InterPro" id="IPR022357">
    <property type="entry name" value="MIP_CS"/>
</dbReference>
<feature type="transmembrane region" description="Helical" evidence="7">
    <location>
        <begin position="214"/>
        <end position="236"/>
    </location>
</feature>
<dbReference type="SUPFAM" id="SSF81338">
    <property type="entry name" value="Aquaporin-like"/>
    <property type="match status" value="1"/>
</dbReference>
<feature type="transmembrane region" description="Helical" evidence="7">
    <location>
        <begin position="172"/>
        <end position="194"/>
    </location>
</feature>
<dbReference type="PANTHER" id="PTHR45724:SF13">
    <property type="entry name" value="AQUAPORIN NIP1-1-RELATED"/>
    <property type="match status" value="1"/>
</dbReference>
<sequence length="260" mass="27214">MNDPTAPFPAFRHSAQEFLLTSVLLFGVTTIVRWVIGPSAVSDAIPGIHLKLLVVGVTVGLFVTGLILSPPGKQSGGHMNPAISFAMWRFGIFPGAAVAPYMVAQLAGSLLGVLAARGVWGSAVNAPPVAYAALQPAPRWSAMDLFLAETASTGVSVVLLGLFLSVHRLTRFIPYLVGLLVCLCIAVLGTSTGGSLNPARQFGPALAAGEFGLLWVYLLAPMAGAGLVPAVWDLLLGRRRVLAHQLHDADGPPLRNPATW</sequence>
<keyword evidence="5 7" id="KW-0472">Membrane</keyword>
<evidence type="ECO:0000256" key="6">
    <source>
        <dbReference type="RuleBase" id="RU000477"/>
    </source>
</evidence>
<protein>
    <recommendedName>
        <fullName evidence="10">Aquaporin family protein</fullName>
    </recommendedName>
</protein>
<evidence type="ECO:0008006" key="10">
    <source>
        <dbReference type="Google" id="ProtNLM"/>
    </source>
</evidence>
<dbReference type="Pfam" id="PF00230">
    <property type="entry name" value="MIP"/>
    <property type="match status" value="1"/>
</dbReference>
<name>A0ABN5IEP5_9ACTN</name>
<evidence type="ECO:0000256" key="4">
    <source>
        <dbReference type="ARBA" id="ARBA00022989"/>
    </source>
</evidence>
<dbReference type="Proteomes" id="UP000238413">
    <property type="component" value="Chromosome"/>
</dbReference>
<dbReference type="InterPro" id="IPR034294">
    <property type="entry name" value="Aquaporin_transptr"/>
</dbReference>
<keyword evidence="4 7" id="KW-1133">Transmembrane helix</keyword>
<accession>A0ABN5IEP5</accession>
<reference evidence="8 9" key="1">
    <citation type="submission" date="2018-02" db="EMBL/GenBank/DDBJ databases">
        <title>Complete genome sequence of Streptomyces dengpaensis, the producer of angucyclines.</title>
        <authorList>
            <person name="Yumei L."/>
        </authorList>
    </citation>
    <scope>NUCLEOTIDE SEQUENCE [LARGE SCALE GENOMIC DNA]</scope>
    <source>
        <strain evidence="8 9">XZHG99</strain>
    </source>
</reference>
<feature type="transmembrane region" description="Helical" evidence="7">
    <location>
        <begin position="90"/>
        <end position="115"/>
    </location>
</feature>
<proteinExistence type="inferred from homology"/>
<dbReference type="InterPro" id="IPR023271">
    <property type="entry name" value="Aquaporin-like"/>
</dbReference>
<feature type="transmembrane region" description="Helical" evidence="7">
    <location>
        <begin position="48"/>
        <end position="69"/>
    </location>
</feature>